<comment type="caution">
    <text evidence="7">The sequence shown here is derived from an EMBL/GenBank/DDBJ whole genome shotgun (WGS) entry which is preliminary data.</text>
</comment>
<sequence>MTHLILQNKNNTSLANQQEERLQRIIDQTYDKLFGVLFALCKDHDLCADLVQQAYIKIWEHLDSIRDDEKVMALLKVYGRNLFLDELRKKARQEQALSQYTPESTTPSPEEKLIEKELQRKLQVTINKLPAQQQQIFRMHKEQAFSYRQISSRLDITTGTIETQMNRALKFLRKELGK</sequence>
<dbReference type="NCBIfam" id="TIGR02937">
    <property type="entry name" value="sigma70-ECF"/>
    <property type="match status" value="1"/>
</dbReference>
<dbReference type="PANTHER" id="PTHR43133">
    <property type="entry name" value="RNA POLYMERASE ECF-TYPE SIGMA FACTO"/>
    <property type="match status" value="1"/>
</dbReference>
<keyword evidence="8" id="KW-1185">Reference proteome</keyword>
<dbReference type="AlphaFoldDB" id="A0A365XYM8"/>
<dbReference type="EMBL" id="QFFJ01000001">
    <property type="protein sequence ID" value="RBL91340.1"/>
    <property type="molecule type" value="Genomic_DNA"/>
</dbReference>
<dbReference type="OrthoDB" id="655853at2"/>
<evidence type="ECO:0000259" key="5">
    <source>
        <dbReference type="Pfam" id="PF04542"/>
    </source>
</evidence>
<dbReference type="InterPro" id="IPR013249">
    <property type="entry name" value="RNA_pol_sigma70_r4_t2"/>
</dbReference>
<dbReference type="Gene3D" id="1.10.1740.10">
    <property type="match status" value="1"/>
</dbReference>
<dbReference type="InterPro" id="IPR007627">
    <property type="entry name" value="RNA_pol_sigma70_r2"/>
</dbReference>
<evidence type="ECO:0000256" key="3">
    <source>
        <dbReference type="ARBA" id="ARBA00023082"/>
    </source>
</evidence>
<dbReference type="InterPro" id="IPR013324">
    <property type="entry name" value="RNA_pol_sigma_r3/r4-like"/>
</dbReference>
<name>A0A365XYM8_9BACT</name>
<comment type="similarity">
    <text evidence="1">Belongs to the sigma-70 factor family. ECF subfamily.</text>
</comment>
<reference evidence="7 8" key="1">
    <citation type="submission" date="2018-05" db="EMBL/GenBank/DDBJ databases">
        <title>Chitinophaga sp. K3CV102501T nov., isolated from isolated from a monsoon evergreen broad-leaved forest soil.</title>
        <authorList>
            <person name="Lv Y."/>
        </authorList>
    </citation>
    <scope>NUCLEOTIDE SEQUENCE [LARGE SCALE GENOMIC DNA]</scope>
    <source>
        <strain evidence="7 8">GDMCC 1.1325</strain>
    </source>
</reference>
<keyword evidence="3" id="KW-0731">Sigma factor</keyword>
<proteinExistence type="inferred from homology"/>
<dbReference type="Gene3D" id="1.10.10.10">
    <property type="entry name" value="Winged helix-like DNA-binding domain superfamily/Winged helix DNA-binding domain"/>
    <property type="match status" value="1"/>
</dbReference>
<evidence type="ECO:0000313" key="8">
    <source>
        <dbReference type="Proteomes" id="UP000253410"/>
    </source>
</evidence>
<evidence type="ECO:0000256" key="2">
    <source>
        <dbReference type="ARBA" id="ARBA00023015"/>
    </source>
</evidence>
<dbReference type="InterPro" id="IPR039425">
    <property type="entry name" value="RNA_pol_sigma-70-like"/>
</dbReference>
<evidence type="ECO:0000256" key="4">
    <source>
        <dbReference type="ARBA" id="ARBA00023163"/>
    </source>
</evidence>
<dbReference type="GO" id="GO:0016987">
    <property type="term" value="F:sigma factor activity"/>
    <property type="evidence" value="ECO:0007669"/>
    <property type="project" value="UniProtKB-KW"/>
</dbReference>
<accession>A0A365XYM8</accession>
<dbReference type="InterPro" id="IPR013325">
    <property type="entry name" value="RNA_pol_sigma_r2"/>
</dbReference>
<dbReference type="InterPro" id="IPR036388">
    <property type="entry name" value="WH-like_DNA-bd_sf"/>
</dbReference>
<evidence type="ECO:0000259" key="6">
    <source>
        <dbReference type="Pfam" id="PF08281"/>
    </source>
</evidence>
<keyword evidence="4" id="KW-0804">Transcription</keyword>
<dbReference type="CDD" id="cd06171">
    <property type="entry name" value="Sigma70_r4"/>
    <property type="match status" value="1"/>
</dbReference>
<dbReference type="SUPFAM" id="SSF88659">
    <property type="entry name" value="Sigma3 and sigma4 domains of RNA polymerase sigma factors"/>
    <property type="match status" value="1"/>
</dbReference>
<gene>
    <name evidence="7" type="ORF">DF182_01570</name>
</gene>
<keyword evidence="2" id="KW-0805">Transcription regulation</keyword>
<dbReference type="Pfam" id="PF08281">
    <property type="entry name" value="Sigma70_r4_2"/>
    <property type="match status" value="1"/>
</dbReference>
<dbReference type="Proteomes" id="UP000253410">
    <property type="component" value="Unassembled WGS sequence"/>
</dbReference>
<dbReference type="GO" id="GO:0003677">
    <property type="term" value="F:DNA binding"/>
    <property type="evidence" value="ECO:0007669"/>
    <property type="project" value="InterPro"/>
</dbReference>
<feature type="domain" description="RNA polymerase sigma factor 70 region 4 type 2" evidence="6">
    <location>
        <begin position="120"/>
        <end position="172"/>
    </location>
</feature>
<evidence type="ECO:0008006" key="9">
    <source>
        <dbReference type="Google" id="ProtNLM"/>
    </source>
</evidence>
<evidence type="ECO:0000313" key="7">
    <source>
        <dbReference type="EMBL" id="RBL91340.1"/>
    </source>
</evidence>
<dbReference type="PANTHER" id="PTHR43133:SF46">
    <property type="entry name" value="RNA POLYMERASE SIGMA-70 FACTOR ECF SUBFAMILY"/>
    <property type="match status" value="1"/>
</dbReference>
<dbReference type="InterPro" id="IPR014284">
    <property type="entry name" value="RNA_pol_sigma-70_dom"/>
</dbReference>
<feature type="domain" description="RNA polymerase sigma-70 region 2" evidence="5">
    <location>
        <begin position="26"/>
        <end position="92"/>
    </location>
</feature>
<evidence type="ECO:0000256" key="1">
    <source>
        <dbReference type="ARBA" id="ARBA00010641"/>
    </source>
</evidence>
<dbReference type="GO" id="GO:0006352">
    <property type="term" value="P:DNA-templated transcription initiation"/>
    <property type="evidence" value="ECO:0007669"/>
    <property type="project" value="InterPro"/>
</dbReference>
<organism evidence="7 8">
    <name type="scientific">Chitinophaga flava</name>
    <dbReference type="NCBI Taxonomy" id="2259036"/>
    <lineage>
        <taxon>Bacteria</taxon>
        <taxon>Pseudomonadati</taxon>
        <taxon>Bacteroidota</taxon>
        <taxon>Chitinophagia</taxon>
        <taxon>Chitinophagales</taxon>
        <taxon>Chitinophagaceae</taxon>
        <taxon>Chitinophaga</taxon>
    </lineage>
</organism>
<dbReference type="SUPFAM" id="SSF88946">
    <property type="entry name" value="Sigma2 domain of RNA polymerase sigma factors"/>
    <property type="match status" value="1"/>
</dbReference>
<protein>
    <recommendedName>
        <fullName evidence="9">RNA polymerase sigma-70 factor</fullName>
    </recommendedName>
</protein>
<dbReference type="Pfam" id="PF04542">
    <property type="entry name" value="Sigma70_r2"/>
    <property type="match status" value="1"/>
</dbReference>